<dbReference type="Pfam" id="PF03061">
    <property type="entry name" value="4HBT"/>
    <property type="match status" value="1"/>
</dbReference>
<keyword evidence="10" id="KW-1185">Reference proteome</keyword>
<evidence type="ECO:0000256" key="6">
    <source>
        <dbReference type="ARBA" id="ARBA00040062"/>
    </source>
</evidence>
<keyword evidence="1" id="KW-0378">Hydrolase</keyword>
<accession>A0A967C5N0</accession>
<evidence type="ECO:0000256" key="3">
    <source>
        <dbReference type="ARBA" id="ARBA00036002"/>
    </source>
</evidence>
<reference evidence="9" key="1">
    <citation type="submission" date="2020-03" db="EMBL/GenBank/DDBJ databases">
        <title>Genome of Pelagibius litoralis DSM 21314T.</title>
        <authorList>
            <person name="Wang G."/>
        </authorList>
    </citation>
    <scope>NUCLEOTIDE SEQUENCE</scope>
    <source>
        <strain evidence="9">DSM 21314</strain>
    </source>
</reference>
<dbReference type="CDD" id="cd03443">
    <property type="entry name" value="PaaI_thioesterase"/>
    <property type="match status" value="1"/>
</dbReference>
<dbReference type="GO" id="GO:0047617">
    <property type="term" value="F:fatty acyl-CoA hydrolase activity"/>
    <property type="evidence" value="ECO:0007669"/>
    <property type="project" value="UniProtKB-EC"/>
</dbReference>
<organism evidence="9 10">
    <name type="scientific">Pelagibius litoralis</name>
    <dbReference type="NCBI Taxonomy" id="374515"/>
    <lineage>
        <taxon>Bacteria</taxon>
        <taxon>Pseudomonadati</taxon>
        <taxon>Pseudomonadota</taxon>
        <taxon>Alphaproteobacteria</taxon>
        <taxon>Rhodospirillales</taxon>
        <taxon>Rhodovibrionaceae</taxon>
        <taxon>Pelagibius</taxon>
    </lineage>
</organism>
<dbReference type="PANTHER" id="PTHR43240:SF20">
    <property type="entry name" value="MEDIUM_LONG-CHAIN ACYL-COA THIOESTERASE YIGI"/>
    <property type="match status" value="1"/>
</dbReference>
<proteinExistence type="inferred from homology"/>
<dbReference type="Proteomes" id="UP000761264">
    <property type="component" value="Unassembled WGS sequence"/>
</dbReference>
<dbReference type="InterPro" id="IPR029069">
    <property type="entry name" value="HotDog_dom_sf"/>
</dbReference>
<comment type="catalytic activity">
    <reaction evidence="2">
        <text>a fatty acyl-CoA + H2O = a fatty acid + CoA + H(+)</text>
        <dbReference type="Rhea" id="RHEA:16781"/>
        <dbReference type="ChEBI" id="CHEBI:15377"/>
        <dbReference type="ChEBI" id="CHEBI:15378"/>
        <dbReference type="ChEBI" id="CHEBI:28868"/>
        <dbReference type="ChEBI" id="CHEBI:57287"/>
        <dbReference type="ChEBI" id="CHEBI:77636"/>
        <dbReference type="EC" id="3.1.2.20"/>
    </reaction>
</comment>
<dbReference type="InterPro" id="IPR003736">
    <property type="entry name" value="PAAI_dom"/>
</dbReference>
<evidence type="ECO:0000256" key="4">
    <source>
        <dbReference type="ARBA" id="ARBA00038381"/>
    </source>
</evidence>
<feature type="domain" description="Thioesterase" evidence="8">
    <location>
        <begin position="56"/>
        <end position="127"/>
    </location>
</feature>
<sequence length="138" mass="15066">MTDLRSPEGLQAALDRSPFQHFLGIEVEHLDLEAPRIDFRLPFQPSLARQAGDDQLHGGVLASLIDIAGDYVLAVQLGYFVPTIDLRTDYLRPSRGTVRASAEIVRCGRSVGVADVTVFDGGDRKVAVGRCLYATRTP</sequence>
<dbReference type="EC" id="3.1.2.20" evidence="5"/>
<evidence type="ECO:0000256" key="5">
    <source>
        <dbReference type="ARBA" id="ARBA00038894"/>
    </source>
</evidence>
<comment type="similarity">
    <text evidence="4">Belongs to the YigI thioesterase family.</text>
</comment>
<evidence type="ECO:0000256" key="7">
    <source>
        <dbReference type="ARBA" id="ARBA00048062"/>
    </source>
</evidence>
<evidence type="ECO:0000256" key="2">
    <source>
        <dbReference type="ARBA" id="ARBA00035880"/>
    </source>
</evidence>
<dbReference type="AlphaFoldDB" id="A0A967C5N0"/>
<comment type="catalytic activity">
    <reaction evidence="7">
        <text>a medium-chain fatty acyl-CoA + H2O = a medium-chain fatty acid + CoA + H(+)</text>
        <dbReference type="Rhea" id="RHEA:68184"/>
        <dbReference type="ChEBI" id="CHEBI:15377"/>
        <dbReference type="ChEBI" id="CHEBI:15378"/>
        <dbReference type="ChEBI" id="CHEBI:57287"/>
        <dbReference type="ChEBI" id="CHEBI:59558"/>
        <dbReference type="ChEBI" id="CHEBI:90546"/>
    </reaction>
</comment>
<dbReference type="EMBL" id="JAAQPH010000003">
    <property type="protein sequence ID" value="NIA67886.1"/>
    <property type="molecule type" value="Genomic_DNA"/>
</dbReference>
<protein>
    <recommendedName>
        <fullName evidence="6">Medium/long-chain acyl-CoA thioesterase YigI</fullName>
        <ecNumber evidence="5">3.1.2.20</ecNumber>
    </recommendedName>
</protein>
<evidence type="ECO:0000313" key="9">
    <source>
        <dbReference type="EMBL" id="NIA67886.1"/>
    </source>
</evidence>
<dbReference type="PANTHER" id="PTHR43240">
    <property type="entry name" value="1,4-DIHYDROXY-2-NAPHTHOYL-COA THIOESTERASE 1"/>
    <property type="match status" value="1"/>
</dbReference>
<gene>
    <name evidence="9" type="ORF">HBA54_04710</name>
</gene>
<dbReference type="SUPFAM" id="SSF54637">
    <property type="entry name" value="Thioesterase/thiol ester dehydrase-isomerase"/>
    <property type="match status" value="1"/>
</dbReference>
<dbReference type="InterPro" id="IPR006683">
    <property type="entry name" value="Thioestr_dom"/>
</dbReference>
<dbReference type="Gene3D" id="3.10.129.10">
    <property type="entry name" value="Hotdog Thioesterase"/>
    <property type="match status" value="1"/>
</dbReference>
<dbReference type="NCBIfam" id="TIGR00369">
    <property type="entry name" value="unchar_dom_1"/>
    <property type="match status" value="1"/>
</dbReference>
<evidence type="ECO:0000256" key="1">
    <source>
        <dbReference type="ARBA" id="ARBA00022801"/>
    </source>
</evidence>
<dbReference type="RefSeq" id="WP_167221912.1">
    <property type="nucleotide sequence ID" value="NZ_JAAQPH010000003.1"/>
</dbReference>
<evidence type="ECO:0000313" key="10">
    <source>
        <dbReference type="Proteomes" id="UP000761264"/>
    </source>
</evidence>
<comment type="caution">
    <text evidence="9">The sequence shown here is derived from an EMBL/GenBank/DDBJ whole genome shotgun (WGS) entry which is preliminary data.</text>
</comment>
<name>A0A967C5N0_9PROT</name>
<comment type="catalytic activity">
    <reaction evidence="3">
        <text>a long-chain fatty acyl-CoA + H2O = a long-chain fatty acid + CoA + H(+)</text>
        <dbReference type="Rhea" id="RHEA:67680"/>
        <dbReference type="ChEBI" id="CHEBI:15377"/>
        <dbReference type="ChEBI" id="CHEBI:15378"/>
        <dbReference type="ChEBI" id="CHEBI:57287"/>
        <dbReference type="ChEBI" id="CHEBI:57560"/>
        <dbReference type="ChEBI" id="CHEBI:83139"/>
    </reaction>
</comment>
<evidence type="ECO:0000259" key="8">
    <source>
        <dbReference type="Pfam" id="PF03061"/>
    </source>
</evidence>